<dbReference type="AlphaFoldDB" id="U9UDZ4"/>
<proteinExistence type="predicted"/>
<protein>
    <submittedName>
        <fullName evidence="1">Uncharacterized protein</fullName>
    </submittedName>
</protein>
<accession>U9UDZ4</accession>
<gene>
    <name evidence="1" type="ORF">GLOINDRAFT_20528</name>
</gene>
<sequence>MQKDGKLLFGIAIEEFDKINLGQREGRRIRGFAICKHKCKLILVVGTSLLSLDPNLINKTG</sequence>
<evidence type="ECO:0000313" key="1">
    <source>
        <dbReference type="EMBL" id="ESA18595.1"/>
    </source>
</evidence>
<dbReference type="HOGENOM" id="CLU_2923788_0_0_1"/>
<organism evidence="1">
    <name type="scientific">Rhizophagus irregularis (strain DAOM 181602 / DAOM 197198 / MUCL 43194)</name>
    <name type="common">Arbuscular mycorrhizal fungus</name>
    <name type="synonym">Glomus intraradices</name>
    <dbReference type="NCBI Taxonomy" id="747089"/>
    <lineage>
        <taxon>Eukaryota</taxon>
        <taxon>Fungi</taxon>
        <taxon>Fungi incertae sedis</taxon>
        <taxon>Mucoromycota</taxon>
        <taxon>Glomeromycotina</taxon>
        <taxon>Glomeromycetes</taxon>
        <taxon>Glomerales</taxon>
        <taxon>Glomeraceae</taxon>
        <taxon>Rhizophagus</taxon>
    </lineage>
</organism>
<dbReference type="EMBL" id="KI279068">
    <property type="protein sequence ID" value="ESA18595.1"/>
    <property type="molecule type" value="Genomic_DNA"/>
</dbReference>
<reference evidence="1" key="1">
    <citation type="submission" date="2013-07" db="EMBL/GenBank/DDBJ databases">
        <title>The genome of an arbuscular mycorrhizal fungus provides insights into the evolution of the oldest plant symbiosis.</title>
        <authorList>
            <consortium name="DOE Joint Genome Institute"/>
            <person name="Tisserant E."/>
            <person name="Malbreil M."/>
            <person name="Kuo A."/>
            <person name="Kohler A."/>
            <person name="Symeonidi A."/>
            <person name="Balestrini R."/>
            <person name="Charron P."/>
            <person name="Duensing N."/>
            <person name="Frei-dit-Frey N."/>
            <person name="Gianinazzi-Pearson V."/>
            <person name="Gilbert B."/>
            <person name="Handa Y."/>
            <person name="Hijri M."/>
            <person name="Kaul R."/>
            <person name="Kawaguchi M."/>
            <person name="Krajinski F."/>
            <person name="Lammers P."/>
            <person name="Lapierre D."/>
            <person name="Masclaux F.G."/>
            <person name="Murat C."/>
            <person name="Morin E."/>
            <person name="Ndikumana S."/>
            <person name="Pagni M."/>
            <person name="Petitpierre D."/>
            <person name="Requena N."/>
            <person name="Rosikiewicz P."/>
            <person name="Riley R."/>
            <person name="Saito K."/>
            <person name="San Clemente H."/>
            <person name="Shapiro H."/>
            <person name="van Tuinen D."/>
            <person name="Becard G."/>
            <person name="Bonfante P."/>
            <person name="Paszkowski U."/>
            <person name="Shachar-Hill Y."/>
            <person name="Young J.P."/>
            <person name="Sanders I.R."/>
            <person name="Henrissat B."/>
            <person name="Rensing S.A."/>
            <person name="Grigoriev I.V."/>
            <person name="Corradi N."/>
            <person name="Roux C."/>
            <person name="Martin F."/>
        </authorList>
    </citation>
    <scope>NUCLEOTIDE SEQUENCE</scope>
    <source>
        <strain evidence="1">DAOM 197198</strain>
    </source>
</reference>
<name>U9UDZ4_RHIID</name>